<feature type="non-terminal residue" evidence="2">
    <location>
        <position position="49"/>
    </location>
</feature>
<accession>A0A382V8D4</accession>
<sequence length="49" mass="5298">MPKASEIKKGDVVDIDEIPHVVKTLESKGPSSRGAATIYKIRFTNLLSG</sequence>
<organism evidence="2">
    <name type="scientific">marine metagenome</name>
    <dbReference type="NCBI Taxonomy" id="408172"/>
    <lineage>
        <taxon>unclassified sequences</taxon>
        <taxon>metagenomes</taxon>
        <taxon>ecological metagenomes</taxon>
    </lineage>
</organism>
<dbReference type="InterPro" id="IPR014722">
    <property type="entry name" value="Rib_uL2_dom2"/>
</dbReference>
<name>A0A382V8D4_9ZZZZ</name>
<proteinExistence type="predicted"/>
<protein>
    <recommendedName>
        <fullName evidence="1">Translation elongation factor KOW-like domain-containing protein</fullName>
    </recommendedName>
</protein>
<feature type="domain" description="Translation elongation factor KOW-like" evidence="1">
    <location>
        <begin position="3"/>
        <end position="49"/>
    </location>
</feature>
<dbReference type="EMBL" id="UINC01149939">
    <property type="protein sequence ID" value="SVD42710.1"/>
    <property type="molecule type" value="Genomic_DNA"/>
</dbReference>
<evidence type="ECO:0000259" key="1">
    <source>
        <dbReference type="Pfam" id="PF08207"/>
    </source>
</evidence>
<dbReference type="AlphaFoldDB" id="A0A382V8D4"/>
<gene>
    <name evidence="2" type="ORF">METZ01_LOCUS395564</name>
</gene>
<dbReference type="InterPro" id="IPR013185">
    <property type="entry name" value="Transl_elong_KOW-like"/>
</dbReference>
<dbReference type="Gene3D" id="2.30.30.30">
    <property type="match status" value="1"/>
</dbReference>
<evidence type="ECO:0000313" key="2">
    <source>
        <dbReference type="EMBL" id="SVD42710.1"/>
    </source>
</evidence>
<dbReference type="Pfam" id="PF08207">
    <property type="entry name" value="EFP_N"/>
    <property type="match status" value="1"/>
</dbReference>
<reference evidence="2" key="1">
    <citation type="submission" date="2018-05" db="EMBL/GenBank/DDBJ databases">
        <authorList>
            <person name="Lanie J.A."/>
            <person name="Ng W.-L."/>
            <person name="Kazmierczak K.M."/>
            <person name="Andrzejewski T.M."/>
            <person name="Davidsen T.M."/>
            <person name="Wayne K.J."/>
            <person name="Tettelin H."/>
            <person name="Glass J.I."/>
            <person name="Rusch D."/>
            <person name="Podicherti R."/>
            <person name="Tsui H.-C.T."/>
            <person name="Winkler M.E."/>
        </authorList>
    </citation>
    <scope>NUCLEOTIDE SEQUENCE</scope>
</reference>